<name>A0A2G5BK26_COERN</name>
<dbReference type="SMART" id="SM00164">
    <property type="entry name" value="TBC"/>
    <property type="match status" value="1"/>
</dbReference>
<evidence type="ECO:0000313" key="3">
    <source>
        <dbReference type="EMBL" id="PIA19366.1"/>
    </source>
</evidence>
<dbReference type="SUPFAM" id="SSF47923">
    <property type="entry name" value="Ypt/Rab-GAP domain of gyp1p"/>
    <property type="match status" value="2"/>
</dbReference>
<feature type="region of interest" description="Disordered" evidence="1">
    <location>
        <begin position="1"/>
        <end position="20"/>
    </location>
</feature>
<dbReference type="PROSITE" id="PS50086">
    <property type="entry name" value="TBC_RABGAP"/>
    <property type="match status" value="1"/>
</dbReference>
<keyword evidence="4" id="KW-1185">Reference proteome</keyword>
<reference evidence="3 4" key="1">
    <citation type="journal article" date="2015" name="Genome Biol. Evol.">
        <title>Phylogenomic analyses indicate that early fungi evolved digesting cell walls of algal ancestors of land plants.</title>
        <authorList>
            <person name="Chang Y."/>
            <person name="Wang S."/>
            <person name="Sekimoto S."/>
            <person name="Aerts A.L."/>
            <person name="Choi C."/>
            <person name="Clum A."/>
            <person name="LaButti K.M."/>
            <person name="Lindquist E.A."/>
            <person name="Yee Ngan C."/>
            <person name="Ohm R.A."/>
            <person name="Salamov A.A."/>
            <person name="Grigoriev I.V."/>
            <person name="Spatafora J.W."/>
            <person name="Berbee M.L."/>
        </authorList>
    </citation>
    <scope>NUCLEOTIDE SEQUENCE [LARGE SCALE GENOMIC DNA]</scope>
    <source>
        <strain evidence="3 4">NRRL 1564</strain>
    </source>
</reference>
<evidence type="ECO:0000259" key="2">
    <source>
        <dbReference type="PROSITE" id="PS50086"/>
    </source>
</evidence>
<proteinExistence type="predicted"/>
<feature type="compositionally biased region" description="Low complexity" evidence="1">
    <location>
        <begin position="1"/>
        <end position="12"/>
    </location>
</feature>
<dbReference type="EMBL" id="KZ303487">
    <property type="protein sequence ID" value="PIA19366.1"/>
    <property type="molecule type" value="Genomic_DNA"/>
</dbReference>
<protein>
    <submittedName>
        <fullName evidence="3">RabGAP/TBC</fullName>
    </submittedName>
</protein>
<dbReference type="GO" id="GO:0005096">
    <property type="term" value="F:GTPase activator activity"/>
    <property type="evidence" value="ECO:0007669"/>
    <property type="project" value="TreeGrafter"/>
</dbReference>
<gene>
    <name evidence="3" type="ORF">COEREDRAFT_79295</name>
</gene>
<organism evidence="3 4">
    <name type="scientific">Coemansia reversa (strain ATCC 12441 / NRRL 1564)</name>
    <dbReference type="NCBI Taxonomy" id="763665"/>
    <lineage>
        <taxon>Eukaryota</taxon>
        <taxon>Fungi</taxon>
        <taxon>Fungi incertae sedis</taxon>
        <taxon>Zoopagomycota</taxon>
        <taxon>Kickxellomycotina</taxon>
        <taxon>Kickxellomycetes</taxon>
        <taxon>Kickxellales</taxon>
        <taxon>Kickxellaceae</taxon>
        <taxon>Coemansia</taxon>
    </lineage>
</organism>
<dbReference type="PANTHER" id="PTHR22957">
    <property type="entry name" value="TBC1 DOMAIN FAMILY MEMBER GTPASE-ACTIVATING PROTEIN"/>
    <property type="match status" value="1"/>
</dbReference>
<dbReference type="Proteomes" id="UP000242474">
    <property type="component" value="Unassembled WGS sequence"/>
</dbReference>
<dbReference type="InterPro" id="IPR035969">
    <property type="entry name" value="Rab-GAP_TBC_sf"/>
</dbReference>
<dbReference type="Pfam" id="PF00566">
    <property type="entry name" value="RabGAP-TBC"/>
    <property type="match status" value="1"/>
</dbReference>
<dbReference type="STRING" id="763665.A0A2G5BK26"/>
<evidence type="ECO:0000256" key="1">
    <source>
        <dbReference type="SAM" id="MobiDB-lite"/>
    </source>
</evidence>
<evidence type="ECO:0000313" key="4">
    <source>
        <dbReference type="Proteomes" id="UP000242474"/>
    </source>
</evidence>
<dbReference type="Gene3D" id="1.10.472.80">
    <property type="entry name" value="Ypt/Rab-GAP domain of gyp1p, domain 3"/>
    <property type="match status" value="1"/>
</dbReference>
<feature type="domain" description="Rab-GAP TBC" evidence="2">
    <location>
        <begin position="52"/>
        <end position="245"/>
    </location>
</feature>
<sequence length="313" mass="36327">MSSPQSSSSSSQGRHRVSPSLRSALVKEEIEDVLESEVFVDVNKLRKCARQGIPEELRGEVWKFLLGVEKPDRSNEFTQRRARYDSYREIDKENVDVSKRVRGEVNRYLARNKKESLLDPHVAPAIFEAVICAYLNCNNNLEYSPVFVQLCAPFVITMKAEYDIYSCFERLVDTLSESSLTNNINKRVAQFLSYFRTLLPELYNYFEEEELDVGEWASSWLRNLLAKELPTSCLLTLWDVYFSQPDFMDFHPFVCLAILQHLRDSLEDLEQSEIRSMLLRLPMMNILRIVGQAHNIRSEIQTRYGSIATSRIS</sequence>
<dbReference type="PANTHER" id="PTHR22957:SF268">
    <property type="entry name" value="ANKYRIN REPEAT-CONTAINING PROTEIN"/>
    <property type="match status" value="1"/>
</dbReference>
<dbReference type="OrthoDB" id="27140at2759"/>
<accession>A0A2G5BK26</accession>
<dbReference type="InterPro" id="IPR000195">
    <property type="entry name" value="Rab-GAP-TBC_dom"/>
</dbReference>
<dbReference type="Gene3D" id="1.10.10.750">
    <property type="entry name" value="Ypt/Rab-GAP domain of gyp1p, domain 1"/>
    <property type="match status" value="1"/>
</dbReference>
<dbReference type="AlphaFoldDB" id="A0A2G5BK26"/>